<protein>
    <recommendedName>
        <fullName evidence="3">Integrase catalytic domain-containing protein</fullName>
    </recommendedName>
</protein>
<dbReference type="InterPro" id="IPR012337">
    <property type="entry name" value="RNaseH-like_sf"/>
</dbReference>
<organism evidence="1 2">
    <name type="scientific">Vitis vinifera</name>
    <name type="common">Grape</name>
    <dbReference type="NCBI Taxonomy" id="29760"/>
    <lineage>
        <taxon>Eukaryota</taxon>
        <taxon>Viridiplantae</taxon>
        <taxon>Streptophyta</taxon>
        <taxon>Embryophyta</taxon>
        <taxon>Tracheophyta</taxon>
        <taxon>Spermatophyta</taxon>
        <taxon>Magnoliopsida</taxon>
        <taxon>eudicotyledons</taxon>
        <taxon>Gunneridae</taxon>
        <taxon>Pentapetalae</taxon>
        <taxon>rosids</taxon>
        <taxon>Vitales</taxon>
        <taxon>Vitaceae</taxon>
        <taxon>Viteae</taxon>
        <taxon>Vitis</taxon>
    </lineage>
</organism>
<evidence type="ECO:0000313" key="2">
    <source>
        <dbReference type="Proteomes" id="UP000288805"/>
    </source>
</evidence>
<dbReference type="AlphaFoldDB" id="A0A438DJU6"/>
<accession>A0A438DJU6</accession>
<dbReference type="Proteomes" id="UP000288805">
    <property type="component" value="Unassembled WGS sequence"/>
</dbReference>
<dbReference type="Gene3D" id="3.30.420.10">
    <property type="entry name" value="Ribonuclease H-like superfamily/Ribonuclease H"/>
    <property type="match status" value="1"/>
</dbReference>
<comment type="caution">
    <text evidence="1">The sequence shown here is derived from an EMBL/GenBank/DDBJ whole genome shotgun (WGS) entry which is preliminary data.</text>
</comment>
<dbReference type="EMBL" id="QGNW01001595">
    <property type="protein sequence ID" value="RVW35699.1"/>
    <property type="molecule type" value="Genomic_DNA"/>
</dbReference>
<proteinExistence type="predicted"/>
<sequence>MSGTQLKRIFTYHPQMDGQSEVINRYMEQYLRCFVYQQPRQWSSLWATSPIILVYPMGSSLVDKVDHSLATRDALLKHLKKNLAIARNRMKQIADHGRRDVTFQEGDLVFLKLQPYRQQ</sequence>
<reference evidence="1 2" key="1">
    <citation type="journal article" date="2018" name="PLoS Genet.">
        <title>Population sequencing reveals clonal diversity and ancestral inbreeding in the grapevine cultivar Chardonnay.</title>
        <authorList>
            <person name="Roach M.J."/>
            <person name="Johnson D.L."/>
            <person name="Bohlmann J."/>
            <person name="van Vuuren H.J."/>
            <person name="Jones S.J."/>
            <person name="Pretorius I.S."/>
            <person name="Schmidt S.A."/>
            <person name="Borneman A.R."/>
        </authorList>
    </citation>
    <scope>NUCLEOTIDE SEQUENCE [LARGE SCALE GENOMIC DNA]</scope>
    <source>
        <strain evidence="2">cv. Chardonnay</strain>
        <tissue evidence="1">Leaf</tissue>
    </source>
</reference>
<dbReference type="SUPFAM" id="SSF53098">
    <property type="entry name" value="Ribonuclease H-like"/>
    <property type="match status" value="1"/>
</dbReference>
<gene>
    <name evidence="1" type="ORF">CK203_106694</name>
</gene>
<dbReference type="GO" id="GO:0003676">
    <property type="term" value="F:nucleic acid binding"/>
    <property type="evidence" value="ECO:0007669"/>
    <property type="project" value="InterPro"/>
</dbReference>
<dbReference type="InterPro" id="IPR036397">
    <property type="entry name" value="RNaseH_sf"/>
</dbReference>
<name>A0A438DJU6_VITVI</name>
<evidence type="ECO:0000313" key="1">
    <source>
        <dbReference type="EMBL" id="RVW35699.1"/>
    </source>
</evidence>
<evidence type="ECO:0008006" key="3">
    <source>
        <dbReference type="Google" id="ProtNLM"/>
    </source>
</evidence>